<keyword evidence="1" id="KW-1133">Transmembrane helix</keyword>
<sequence>MVSTSVLKKLVVPMVYVAEWILFFYVFLCIGAFNLVNFTNVIAVDMAWEEPTNLTASFVNSLLRVLGIGLICFLYIKFLAGNRAYKRFKEVVWGVLFAINTVSCVICGSIVYGFNFIHADGMLLLITAFVSALLTIQIIMKQDFEVR</sequence>
<evidence type="ECO:0000313" key="2">
    <source>
        <dbReference type="EMBL" id="POZ57349.1"/>
    </source>
</evidence>
<dbReference type="AlphaFoldDB" id="A0A2S5D2P2"/>
<reference evidence="2 3" key="1">
    <citation type="submission" date="2017-11" db="EMBL/GenBank/DDBJ databases">
        <title>Genome sequence of Lysinibacillus sphaericus, a lignin-degrading bacteria isolated from municipal solid waste soil.</title>
        <authorList>
            <person name="Persinoti G.F."/>
            <person name="Paixao D.A."/>
            <person name="Bugg T.D."/>
            <person name="Squina F.M."/>
        </authorList>
    </citation>
    <scope>NUCLEOTIDE SEQUENCE [LARGE SCALE GENOMIC DNA]</scope>
    <source>
        <strain evidence="2 3">A1</strain>
    </source>
</reference>
<proteinExistence type="predicted"/>
<dbReference type="EMBL" id="PGLV01000001">
    <property type="protein sequence ID" value="POZ57349.1"/>
    <property type="molecule type" value="Genomic_DNA"/>
</dbReference>
<comment type="caution">
    <text evidence="2">The sequence shown here is derived from an EMBL/GenBank/DDBJ whole genome shotgun (WGS) entry which is preliminary data.</text>
</comment>
<keyword evidence="3" id="KW-1185">Reference proteome</keyword>
<evidence type="ECO:0000313" key="3">
    <source>
        <dbReference type="Proteomes" id="UP000237319"/>
    </source>
</evidence>
<protein>
    <submittedName>
        <fullName evidence="2">Uncharacterized protein</fullName>
    </submittedName>
</protein>
<feature type="transmembrane region" description="Helical" evidence="1">
    <location>
        <begin position="92"/>
        <end position="115"/>
    </location>
</feature>
<accession>A0A2S5D2P2</accession>
<evidence type="ECO:0000256" key="1">
    <source>
        <dbReference type="SAM" id="Phobius"/>
    </source>
</evidence>
<feature type="transmembrane region" description="Helical" evidence="1">
    <location>
        <begin position="62"/>
        <end position="80"/>
    </location>
</feature>
<dbReference type="RefSeq" id="WP_081327947.1">
    <property type="nucleotide sequence ID" value="NZ_CP194323.1"/>
</dbReference>
<feature type="transmembrane region" description="Helical" evidence="1">
    <location>
        <begin position="121"/>
        <end position="140"/>
    </location>
</feature>
<feature type="transmembrane region" description="Helical" evidence="1">
    <location>
        <begin position="20"/>
        <end position="42"/>
    </location>
</feature>
<keyword evidence="1" id="KW-0812">Transmembrane</keyword>
<gene>
    <name evidence="2" type="ORF">LYSIN_02133</name>
</gene>
<keyword evidence="1" id="KW-0472">Membrane</keyword>
<dbReference type="Proteomes" id="UP000237319">
    <property type="component" value="Unassembled WGS sequence"/>
</dbReference>
<organism evidence="2 3">
    <name type="scientific">Lysinibacillus sphaericus</name>
    <name type="common">Bacillus sphaericus</name>
    <dbReference type="NCBI Taxonomy" id="1421"/>
    <lineage>
        <taxon>Bacteria</taxon>
        <taxon>Bacillati</taxon>
        <taxon>Bacillota</taxon>
        <taxon>Bacilli</taxon>
        <taxon>Bacillales</taxon>
        <taxon>Bacillaceae</taxon>
        <taxon>Lysinibacillus</taxon>
    </lineage>
</organism>
<name>A0A2S5D2P2_LYSSH</name>